<proteinExistence type="predicted"/>
<dbReference type="EMBL" id="JACCJB010000005">
    <property type="protein sequence ID" value="KAF6226998.1"/>
    <property type="molecule type" value="Genomic_DNA"/>
</dbReference>
<evidence type="ECO:0000313" key="2">
    <source>
        <dbReference type="EMBL" id="KAF6226998.1"/>
    </source>
</evidence>
<feature type="region of interest" description="Disordered" evidence="1">
    <location>
        <begin position="63"/>
        <end position="139"/>
    </location>
</feature>
<dbReference type="RefSeq" id="XP_037155306.1">
    <property type="nucleotide sequence ID" value="XM_037299305.1"/>
</dbReference>
<feature type="region of interest" description="Disordered" evidence="1">
    <location>
        <begin position="1"/>
        <end position="47"/>
    </location>
</feature>
<dbReference type="AlphaFoldDB" id="A0A8H6FGH0"/>
<dbReference type="GeneID" id="59336835"/>
<feature type="compositionally biased region" description="Basic and acidic residues" evidence="1">
    <location>
        <begin position="65"/>
        <end position="96"/>
    </location>
</feature>
<organism evidence="2 3">
    <name type="scientific">Letharia lupina</name>
    <dbReference type="NCBI Taxonomy" id="560253"/>
    <lineage>
        <taxon>Eukaryota</taxon>
        <taxon>Fungi</taxon>
        <taxon>Dikarya</taxon>
        <taxon>Ascomycota</taxon>
        <taxon>Pezizomycotina</taxon>
        <taxon>Lecanoromycetes</taxon>
        <taxon>OSLEUM clade</taxon>
        <taxon>Lecanoromycetidae</taxon>
        <taxon>Lecanorales</taxon>
        <taxon>Lecanorineae</taxon>
        <taxon>Parmeliaceae</taxon>
        <taxon>Letharia</taxon>
    </lineage>
</organism>
<accession>A0A8H6FGH0</accession>
<evidence type="ECO:0000313" key="3">
    <source>
        <dbReference type="Proteomes" id="UP000593566"/>
    </source>
</evidence>
<evidence type="ECO:0000256" key="1">
    <source>
        <dbReference type="SAM" id="MobiDB-lite"/>
    </source>
</evidence>
<feature type="compositionally biased region" description="Basic and acidic residues" evidence="1">
    <location>
        <begin position="1"/>
        <end position="25"/>
    </location>
</feature>
<keyword evidence="3" id="KW-1185">Reference proteome</keyword>
<sequence>MPKARKPNEESDDKKYENAKPVAKDEQEDFFCGKSEKAKRQRQRKEKDILDIDIKYLEPQISQYKGDRGGRARGRGDQEVFRGRDTGRGDGFKDGTDSGFRSGGAETNTLFEPNPATASPFEDPKTSNGTSGFPKDLLNSTVTVCPKPRMGLVAFLKF</sequence>
<protein>
    <submittedName>
        <fullName evidence="2">Uncharacterized protein</fullName>
    </submittedName>
</protein>
<comment type="caution">
    <text evidence="2">The sequence shown here is derived from an EMBL/GenBank/DDBJ whole genome shotgun (WGS) entry which is preliminary data.</text>
</comment>
<dbReference type="Proteomes" id="UP000593566">
    <property type="component" value="Unassembled WGS sequence"/>
</dbReference>
<reference evidence="2 3" key="1">
    <citation type="journal article" date="2020" name="Genomics">
        <title>Complete, high-quality genomes from long-read metagenomic sequencing of two wolf lichen thalli reveals enigmatic genome architecture.</title>
        <authorList>
            <person name="McKenzie S.K."/>
            <person name="Walston R.F."/>
            <person name="Allen J.L."/>
        </authorList>
    </citation>
    <scope>NUCLEOTIDE SEQUENCE [LARGE SCALE GENOMIC DNA]</scope>
    <source>
        <strain evidence="2">WasteWater1</strain>
    </source>
</reference>
<name>A0A8H6FGH0_9LECA</name>
<gene>
    <name evidence="2" type="ORF">HO133_008439</name>
</gene>